<comment type="catalytic activity">
    <reaction evidence="23">
        <text>2 Fe(3+)-[Dph3] + NADH = 2 Fe(2+)-[Dph3] + NAD(+) + H(+)</text>
        <dbReference type="Rhea" id="RHEA:71231"/>
        <dbReference type="Rhea" id="RHEA-COMP:18002"/>
        <dbReference type="Rhea" id="RHEA-COMP:18003"/>
        <dbReference type="ChEBI" id="CHEBI:15378"/>
        <dbReference type="ChEBI" id="CHEBI:29033"/>
        <dbReference type="ChEBI" id="CHEBI:29034"/>
        <dbReference type="ChEBI" id="CHEBI:57540"/>
        <dbReference type="ChEBI" id="CHEBI:57945"/>
        <dbReference type="ChEBI" id="CHEBI:83228"/>
    </reaction>
    <physiologicalReaction direction="left-to-right" evidence="23">
        <dbReference type="Rhea" id="RHEA:71232"/>
    </physiologicalReaction>
</comment>
<dbReference type="AlphaFoldDB" id="A0A8H8U6Z0"/>
<keyword evidence="6" id="KW-0349">Heme</keyword>
<feature type="transmembrane region" description="Helical" evidence="25">
    <location>
        <begin position="165"/>
        <end position="187"/>
    </location>
</feature>
<dbReference type="PROSITE" id="PS51384">
    <property type="entry name" value="FAD_FR"/>
    <property type="match status" value="1"/>
</dbReference>
<dbReference type="GO" id="GO:0005741">
    <property type="term" value="C:mitochondrial outer membrane"/>
    <property type="evidence" value="ECO:0007669"/>
    <property type="project" value="UniProtKB-SubCell"/>
</dbReference>
<dbReference type="PRINTS" id="PR00363">
    <property type="entry name" value="CYTOCHROMEB5"/>
</dbReference>
<evidence type="ECO:0000256" key="6">
    <source>
        <dbReference type="ARBA" id="ARBA00022617"/>
    </source>
</evidence>
<comment type="pathway">
    <text evidence="3">Protein modification; peptidyl-diphthamide biosynthesis.</text>
</comment>
<dbReference type="SUPFAM" id="SSF63380">
    <property type="entry name" value="Riboflavin synthase domain-like"/>
    <property type="match status" value="1"/>
</dbReference>
<evidence type="ECO:0000256" key="3">
    <source>
        <dbReference type="ARBA" id="ARBA00005156"/>
    </source>
</evidence>
<name>A0A8H8U6Z0_9HELO</name>
<evidence type="ECO:0000256" key="8">
    <source>
        <dbReference type="ARBA" id="ARBA00022692"/>
    </source>
</evidence>
<evidence type="ECO:0000256" key="9">
    <source>
        <dbReference type="ARBA" id="ARBA00022723"/>
    </source>
</evidence>
<evidence type="ECO:0000256" key="18">
    <source>
        <dbReference type="ARBA" id="ARBA00037104"/>
    </source>
</evidence>
<evidence type="ECO:0000256" key="23">
    <source>
        <dbReference type="ARBA" id="ARBA00049138"/>
    </source>
</evidence>
<dbReference type="InterPro" id="IPR039261">
    <property type="entry name" value="FNR_nucleotide-bd"/>
</dbReference>
<dbReference type="EC" id="1.6.2.2" evidence="5"/>
<dbReference type="Pfam" id="PF00970">
    <property type="entry name" value="FAD_binding_6"/>
    <property type="match status" value="1"/>
</dbReference>
<comment type="catalytic activity">
    <reaction evidence="22">
        <text>2 Fe(III)-[cytochrome b5] + NADH = 2 Fe(II)-[cytochrome b5] + NAD(+) + H(+)</text>
        <dbReference type="Rhea" id="RHEA:46680"/>
        <dbReference type="Rhea" id="RHEA-COMP:10438"/>
        <dbReference type="Rhea" id="RHEA-COMP:10439"/>
        <dbReference type="ChEBI" id="CHEBI:15378"/>
        <dbReference type="ChEBI" id="CHEBI:29033"/>
        <dbReference type="ChEBI" id="CHEBI:29034"/>
        <dbReference type="ChEBI" id="CHEBI:57540"/>
        <dbReference type="ChEBI" id="CHEBI:57945"/>
        <dbReference type="EC" id="1.6.2.2"/>
    </reaction>
</comment>
<feature type="binding site" evidence="24">
    <location>
        <position position="277"/>
    </location>
    <ligand>
        <name>FAD</name>
        <dbReference type="ChEBI" id="CHEBI:57692"/>
    </ligand>
</feature>
<evidence type="ECO:0000256" key="7">
    <source>
        <dbReference type="ARBA" id="ARBA00022630"/>
    </source>
</evidence>
<dbReference type="PRINTS" id="PR00371">
    <property type="entry name" value="FPNCR"/>
</dbReference>
<keyword evidence="15" id="KW-0520">NAD</keyword>
<dbReference type="FunFam" id="2.40.30.10:FF:000032">
    <property type="entry name" value="NADH-cytochrome b5 reductase"/>
    <property type="match status" value="1"/>
</dbReference>
<keyword evidence="29" id="KW-1185">Reference proteome</keyword>
<dbReference type="Pfam" id="PF00173">
    <property type="entry name" value="Cyt-b5"/>
    <property type="match status" value="1"/>
</dbReference>
<dbReference type="InterPro" id="IPR008333">
    <property type="entry name" value="Cbr1-like_FAD-bd_dom"/>
</dbReference>
<evidence type="ECO:0000259" key="27">
    <source>
        <dbReference type="PROSITE" id="PS51384"/>
    </source>
</evidence>
<reference evidence="28 29" key="1">
    <citation type="submission" date="2018-05" db="EMBL/GenBank/DDBJ databases">
        <title>Genome sequencing and assembly of the regulated plant pathogen Lachnellula willkommii and related sister species for the development of diagnostic species identification markers.</title>
        <authorList>
            <person name="Giroux E."/>
            <person name="Bilodeau G."/>
        </authorList>
    </citation>
    <scope>NUCLEOTIDE SEQUENCE [LARGE SCALE GENOMIC DNA]</scope>
    <source>
        <strain evidence="28 29">CBS 197.66</strain>
    </source>
</reference>
<evidence type="ECO:0000256" key="15">
    <source>
        <dbReference type="ARBA" id="ARBA00023027"/>
    </source>
</evidence>
<evidence type="ECO:0000256" key="13">
    <source>
        <dbReference type="ARBA" id="ARBA00023002"/>
    </source>
</evidence>
<accession>A0A8H8U6Z0</accession>
<dbReference type="Proteomes" id="UP000462212">
    <property type="component" value="Unassembled WGS sequence"/>
</dbReference>
<evidence type="ECO:0000256" key="4">
    <source>
        <dbReference type="ARBA" id="ARBA00006105"/>
    </source>
</evidence>
<dbReference type="CDD" id="cd06183">
    <property type="entry name" value="cyt_b5_reduct_like"/>
    <property type="match status" value="1"/>
</dbReference>
<comment type="cofactor">
    <cofactor evidence="1 24">
        <name>FAD</name>
        <dbReference type="ChEBI" id="CHEBI:57692"/>
    </cofactor>
</comment>
<evidence type="ECO:0000256" key="20">
    <source>
        <dbReference type="ARBA" id="ARBA00039438"/>
    </source>
</evidence>
<keyword evidence="7 24" id="KW-0285">Flavoprotein</keyword>
<dbReference type="SUPFAM" id="SSF55856">
    <property type="entry name" value="Cytochrome b5-like heme/steroid binding domain"/>
    <property type="match status" value="1"/>
</dbReference>
<dbReference type="InterPro" id="IPR017927">
    <property type="entry name" value="FAD-bd_FR_type"/>
</dbReference>
<evidence type="ECO:0000256" key="21">
    <source>
        <dbReference type="ARBA" id="ARBA00041901"/>
    </source>
</evidence>
<evidence type="ECO:0000259" key="26">
    <source>
        <dbReference type="PROSITE" id="PS50255"/>
    </source>
</evidence>
<organism evidence="28 29">
    <name type="scientific">Lachnellula subtilissima</name>
    <dbReference type="NCBI Taxonomy" id="602034"/>
    <lineage>
        <taxon>Eukaryota</taxon>
        <taxon>Fungi</taxon>
        <taxon>Dikarya</taxon>
        <taxon>Ascomycota</taxon>
        <taxon>Pezizomycotina</taxon>
        <taxon>Leotiomycetes</taxon>
        <taxon>Helotiales</taxon>
        <taxon>Lachnaceae</taxon>
        <taxon>Lachnellula</taxon>
    </lineage>
</organism>
<feature type="domain" description="FAD-binding FR-type" evidence="27">
    <location>
        <begin position="225"/>
        <end position="328"/>
    </location>
</feature>
<dbReference type="PANTHER" id="PTHR19370:SF178">
    <property type="entry name" value="CYTOCHROME-B5 REDUCTASE"/>
    <property type="match status" value="1"/>
</dbReference>
<evidence type="ECO:0000256" key="5">
    <source>
        <dbReference type="ARBA" id="ARBA00012011"/>
    </source>
</evidence>
<dbReference type="PROSITE" id="PS50255">
    <property type="entry name" value="CYTOCHROME_B5_2"/>
    <property type="match status" value="1"/>
</dbReference>
<keyword evidence="17 25" id="KW-0472">Membrane</keyword>
<feature type="binding site" evidence="24">
    <location>
        <position position="296"/>
    </location>
    <ligand>
        <name>FAD</name>
        <dbReference type="ChEBI" id="CHEBI:57692"/>
    </ligand>
</feature>
<dbReference type="GO" id="GO:0090524">
    <property type="term" value="F:cytochrome-b5 reductase activity, acting on NADH"/>
    <property type="evidence" value="ECO:0007669"/>
    <property type="project" value="UniProtKB-EC"/>
</dbReference>
<feature type="binding site" evidence="24">
    <location>
        <position position="279"/>
    </location>
    <ligand>
        <name>FAD</name>
        <dbReference type="ChEBI" id="CHEBI:57692"/>
    </ligand>
</feature>
<keyword evidence="12 25" id="KW-1133">Transmembrane helix</keyword>
<comment type="function">
    <text evidence="18">NADH-dependent reductase for DPH3 and cytochrome b5. Required for the first step of diphthamide biosynthesis, a post-translational modification of histidine which occurs in elongation factor 2. DPH1 and DPH2 transfer a 3-amino-3-carboxypropyl (ACP) group from S-adenosyl-L-methionine (SAM) to a histidine residue, the reaction is assisted by a reduction system comprising DPH3 and a NADH-dependent reductase, predominantly CBR1. By reducing DPH3, also involved in the formation of the tRNA wobble base modification mcm5s 2U (5-methoxycarbonylmethyl-2-thiouridine), mediated by the elongator complex. The cytochrome b5/NADH cytochrome b5 reductase electron transfer system supports the catalytic activity of several sterol biosynthetic enzymes.</text>
</comment>
<dbReference type="InterPro" id="IPR036400">
    <property type="entry name" value="Cyt_B5-like_heme/steroid_sf"/>
</dbReference>
<evidence type="ECO:0000313" key="28">
    <source>
        <dbReference type="EMBL" id="TVY32775.1"/>
    </source>
</evidence>
<evidence type="ECO:0000256" key="16">
    <source>
        <dbReference type="ARBA" id="ARBA00023128"/>
    </source>
</evidence>
<gene>
    <name evidence="28" type="primary">MCR1.1</name>
    <name evidence="28" type="ORF">LSUB1_G008160</name>
</gene>
<dbReference type="OrthoDB" id="432685at2759"/>
<comment type="similarity">
    <text evidence="4">Belongs to the flavoprotein pyridine nucleotide cytochrome reductase family.</text>
</comment>
<dbReference type="InterPro" id="IPR001834">
    <property type="entry name" value="CBR-like"/>
</dbReference>
<feature type="binding site" evidence="24">
    <location>
        <position position="345"/>
    </location>
    <ligand>
        <name>FAD</name>
        <dbReference type="ChEBI" id="CHEBI:57692"/>
    </ligand>
</feature>
<evidence type="ECO:0000256" key="1">
    <source>
        <dbReference type="ARBA" id="ARBA00001974"/>
    </source>
</evidence>
<dbReference type="SMART" id="SM01117">
    <property type="entry name" value="Cyt-b5"/>
    <property type="match status" value="1"/>
</dbReference>
<dbReference type="InterPro" id="IPR001199">
    <property type="entry name" value="Cyt_B5-like_heme/steroid-bd"/>
</dbReference>
<protein>
    <recommendedName>
        <fullName evidence="20">NADH-cytochrome b5 reductase 1</fullName>
        <ecNumber evidence="5">1.6.2.2</ecNumber>
    </recommendedName>
    <alternativeName>
        <fullName evidence="21">Microsomal cytochrome b reductase</fullName>
    </alternativeName>
</protein>
<dbReference type="Gene3D" id="2.40.30.10">
    <property type="entry name" value="Translation factors"/>
    <property type="match status" value="1"/>
</dbReference>
<keyword evidence="16" id="KW-0496">Mitochondrion</keyword>
<dbReference type="GO" id="GO:0005783">
    <property type="term" value="C:endoplasmic reticulum"/>
    <property type="evidence" value="ECO:0007669"/>
    <property type="project" value="TreeGrafter"/>
</dbReference>
<dbReference type="GO" id="GO:0046872">
    <property type="term" value="F:metal ion binding"/>
    <property type="evidence" value="ECO:0007669"/>
    <property type="project" value="UniProtKB-KW"/>
</dbReference>
<evidence type="ECO:0000256" key="25">
    <source>
        <dbReference type="SAM" id="Phobius"/>
    </source>
</evidence>
<dbReference type="Gene3D" id="3.10.120.10">
    <property type="entry name" value="Cytochrome b5-like heme/steroid binding domain"/>
    <property type="match status" value="1"/>
</dbReference>
<feature type="transmembrane region" description="Helical" evidence="25">
    <location>
        <begin position="111"/>
        <end position="131"/>
    </location>
</feature>
<feature type="binding site" evidence="24">
    <location>
        <position position="294"/>
    </location>
    <ligand>
        <name>FAD</name>
        <dbReference type="ChEBI" id="CHEBI:57692"/>
    </ligand>
</feature>
<dbReference type="PRINTS" id="PR00406">
    <property type="entry name" value="CYTB5RDTASE"/>
</dbReference>
<keyword evidence="8 25" id="KW-0812">Transmembrane</keyword>
<dbReference type="FunFam" id="3.10.120.10:FF:000002">
    <property type="entry name" value="Cytochrome b5 type B"/>
    <property type="match status" value="1"/>
</dbReference>
<dbReference type="SUPFAM" id="SSF52343">
    <property type="entry name" value="Ferredoxin reductase-like, C-terminal NADP-linked domain"/>
    <property type="match status" value="1"/>
</dbReference>
<evidence type="ECO:0000256" key="11">
    <source>
        <dbReference type="ARBA" id="ARBA00022827"/>
    </source>
</evidence>
<evidence type="ECO:0000256" key="10">
    <source>
        <dbReference type="ARBA" id="ARBA00022787"/>
    </source>
</evidence>
<keyword evidence="10" id="KW-1000">Mitochondrion outer membrane</keyword>
<dbReference type="Gene3D" id="3.40.50.80">
    <property type="entry name" value="Nucleotide-binding domain of ferredoxin-NADP reductase (FNR) module"/>
    <property type="match status" value="1"/>
</dbReference>
<evidence type="ECO:0000256" key="24">
    <source>
        <dbReference type="PIRSR" id="PIRSR601834-1"/>
    </source>
</evidence>
<evidence type="ECO:0000256" key="17">
    <source>
        <dbReference type="ARBA" id="ARBA00023136"/>
    </source>
</evidence>
<feature type="binding site" evidence="24">
    <location>
        <position position="303"/>
    </location>
    <ligand>
        <name>FAD</name>
        <dbReference type="ChEBI" id="CHEBI:57692"/>
    </ligand>
</feature>
<sequence length="468" mass="51178">MAKTFTREEVEAHKKPDDLWIVIHNKVYDVSAYREEHPGGAQLLIDVGGIDATEAFEDVGHSDDARDLLDPLLIGELSKEEAHEVVETYRPNFEVVSTVNELRMTSGGSSVLGTAAIAVLVMIGGGAALYFGKSLKSIPTLSLHQLRGQLGGLPVSRATFASGGFWKGFATAAMVSSVTAAGGFLHLGKMMEIQKDFQKYAPHKAVSLQIHVRKAASAEPVLHPQKYRKFPLIRKDVLSPNVYRFVFKLPKPRDVLGLPTGQHVAIRTEINGKMVSRSYTPVSNDSDLGRIELVVKVYPGGLITNYLANLELNDLVEFRGPKGAMKYHSGLCKSLGMIAGGTGITPMYQLIRTICEDPKDNTKISLIYGNQTEGDILLREELDGFQSKFPEKFGVWYVLNTAPPGWKYGQGFVSKDTIKEKLAAPSSDSKVHLCGPPGMINAMKKNLTELGFQAPGPISKADDQIFMF</sequence>
<keyword evidence="9" id="KW-0479">Metal-binding</keyword>
<evidence type="ECO:0000256" key="2">
    <source>
        <dbReference type="ARBA" id="ARBA00004572"/>
    </source>
</evidence>
<evidence type="ECO:0000256" key="22">
    <source>
        <dbReference type="ARBA" id="ARBA00047682"/>
    </source>
</evidence>
<dbReference type="FunFam" id="3.40.50.80:FF:000019">
    <property type="entry name" value="NADH-cytochrome b5 reductase"/>
    <property type="match status" value="1"/>
</dbReference>
<dbReference type="InterPro" id="IPR001709">
    <property type="entry name" value="Flavoprot_Pyr_Nucl_cyt_Rdtase"/>
</dbReference>
<feature type="domain" description="Cytochrome b5 heme-binding" evidence="26">
    <location>
        <begin position="2"/>
        <end position="78"/>
    </location>
</feature>
<keyword evidence="13" id="KW-0560">Oxidoreductase</keyword>
<dbReference type="InterPro" id="IPR017938">
    <property type="entry name" value="Riboflavin_synthase-like_b-brl"/>
</dbReference>
<comment type="subcellular location">
    <subcellularLocation>
        <location evidence="2">Mitochondrion outer membrane</location>
        <topology evidence="2">Single-pass membrane protein</topology>
    </subcellularLocation>
</comment>
<dbReference type="EMBL" id="QGMJ01000938">
    <property type="protein sequence ID" value="TVY32775.1"/>
    <property type="molecule type" value="Genomic_DNA"/>
</dbReference>
<dbReference type="Pfam" id="PF00175">
    <property type="entry name" value="NAD_binding_1"/>
    <property type="match status" value="1"/>
</dbReference>
<dbReference type="InterPro" id="IPR001433">
    <property type="entry name" value="OxRdtase_FAD/NAD-bd"/>
</dbReference>
<evidence type="ECO:0000256" key="19">
    <source>
        <dbReference type="ARBA" id="ARBA00038836"/>
    </source>
</evidence>
<comment type="caution">
    <text evidence="28">The sequence shown here is derived from an EMBL/GenBank/DDBJ whole genome shotgun (WGS) entry which is preliminary data.</text>
</comment>
<dbReference type="PANTHER" id="PTHR19370">
    <property type="entry name" value="NADH-CYTOCHROME B5 REDUCTASE"/>
    <property type="match status" value="1"/>
</dbReference>
<comment type="subunit">
    <text evidence="19">Monomer. Component of the 2-(3-amino-3-carboxypropyl)histidine synthase complex composed of DPH1, DPH2, DPH3 and a NADH-dependent reductase, predominantly CBR1.</text>
</comment>
<keyword evidence="14" id="KW-0408">Iron</keyword>
<evidence type="ECO:0000256" key="12">
    <source>
        <dbReference type="ARBA" id="ARBA00022989"/>
    </source>
</evidence>
<evidence type="ECO:0000313" key="29">
    <source>
        <dbReference type="Proteomes" id="UP000462212"/>
    </source>
</evidence>
<keyword evidence="11 24" id="KW-0274">FAD</keyword>
<proteinExistence type="inferred from homology"/>
<evidence type="ECO:0000256" key="14">
    <source>
        <dbReference type="ARBA" id="ARBA00023004"/>
    </source>
</evidence>